<keyword evidence="2" id="KW-1185">Reference proteome</keyword>
<reference evidence="1 2" key="1">
    <citation type="submission" date="2024-09" db="EMBL/GenBank/DDBJ databases">
        <title>Rethinking Asexuality: The Enigmatic Case of Functional Sexual Genes in Lepraria (Stereocaulaceae).</title>
        <authorList>
            <person name="Doellman M."/>
            <person name="Sun Y."/>
            <person name="Barcenas-Pena A."/>
            <person name="Lumbsch H.T."/>
            <person name="Grewe F."/>
        </authorList>
    </citation>
    <scope>NUCLEOTIDE SEQUENCE [LARGE SCALE GENOMIC DNA]</scope>
    <source>
        <strain evidence="1 2">Mercado 3170</strain>
    </source>
</reference>
<protein>
    <submittedName>
        <fullName evidence="1">Uncharacterized protein</fullName>
    </submittedName>
</protein>
<gene>
    <name evidence="1" type="ORF">N7G274_008732</name>
</gene>
<organism evidence="1 2">
    <name type="scientific">Stereocaulon virgatum</name>
    <dbReference type="NCBI Taxonomy" id="373712"/>
    <lineage>
        <taxon>Eukaryota</taxon>
        <taxon>Fungi</taxon>
        <taxon>Dikarya</taxon>
        <taxon>Ascomycota</taxon>
        <taxon>Pezizomycotina</taxon>
        <taxon>Lecanoromycetes</taxon>
        <taxon>OSLEUM clade</taxon>
        <taxon>Lecanoromycetidae</taxon>
        <taxon>Lecanorales</taxon>
        <taxon>Lecanorineae</taxon>
        <taxon>Stereocaulaceae</taxon>
        <taxon>Stereocaulon</taxon>
    </lineage>
</organism>
<dbReference type="Proteomes" id="UP001590950">
    <property type="component" value="Unassembled WGS sequence"/>
</dbReference>
<accession>A0ABR4A4W2</accession>
<name>A0ABR4A4W2_9LECA</name>
<comment type="caution">
    <text evidence="1">The sequence shown here is derived from an EMBL/GenBank/DDBJ whole genome shotgun (WGS) entry which is preliminary data.</text>
</comment>
<evidence type="ECO:0000313" key="1">
    <source>
        <dbReference type="EMBL" id="KAL2038393.1"/>
    </source>
</evidence>
<sequence length="99" mass="11237">MFRLLEKPEADLTVIRLIGFSNPLNFPWFRTVEICRTSVALAYSQFLFREEASSILPLIYLSSACEAFLEEAVHFSLSPCLLNTVAFSGEEVDNLVQFL</sequence>
<proteinExistence type="predicted"/>
<dbReference type="EMBL" id="JBEFKJ010000032">
    <property type="protein sequence ID" value="KAL2038393.1"/>
    <property type="molecule type" value="Genomic_DNA"/>
</dbReference>
<evidence type="ECO:0000313" key="2">
    <source>
        <dbReference type="Proteomes" id="UP001590950"/>
    </source>
</evidence>